<dbReference type="EMBL" id="JANPWB010000007">
    <property type="protein sequence ID" value="KAJ1173509.1"/>
    <property type="molecule type" value="Genomic_DNA"/>
</dbReference>
<comment type="caution">
    <text evidence="2">The sequence shown here is derived from an EMBL/GenBank/DDBJ whole genome shotgun (WGS) entry which is preliminary data.</text>
</comment>
<keyword evidence="3" id="KW-1185">Reference proteome</keyword>
<evidence type="ECO:0000256" key="1">
    <source>
        <dbReference type="SAM" id="MobiDB-lite"/>
    </source>
</evidence>
<name>A0AAV7TAE7_PLEWA</name>
<gene>
    <name evidence="2" type="ORF">NDU88_005341</name>
</gene>
<accession>A0AAV7TAE7</accession>
<evidence type="ECO:0000313" key="3">
    <source>
        <dbReference type="Proteomes" id="UP001066276"/>
    </source>
</evidence>
<sequence>MSAKCLPLPALILPEISEVRGDRAVPTKFQKRGGSTKTEPNPAQTGSPCKHAHRAPTSSVAAPRGRGRETVTPRPSCSEEANLHRHHKRIMSRTGSGDSPAAPLKWDYSGISLSNSEKAPQAPSDTALTLNLTANENRPGEKVNNMASSDTKILQLIHGTVRELQTETRAENRKARVTTKQLLVIVWKIAKLCSEIEEKLNTVESRTLVVEGEMAALKDHVVTQSGQLTDVMWK</sequence>
<organism evidence="2 3">
    <name type="scientific">Pleurodeles waltl</name>
    <name type="common">Iberian ribbed newt</name>
    <dbReference type="NCBI Taxonomy" id="8319"/>
    <lineage>
        <taxon>Eukaryota</taxon>
        <taxon>Metazoa</taxon>
        <taxon>Chordata</taxon>
        <taxon>Craniata</taxon>
        <taxon>Vertebrata</taxon>
        <taxon>Euteleostomi</taxon>
        <taxon>Amphibia</taxon>
        <taxon>Batrachia</taxon>
        <taxon>Caudata</taxon>
        <taxon>Salamandroidea</taxon>
        <taxon>Salamandridae</taxon>
        <taxon>Pleurodelinae</taxon>
        <taxon>Pleurodeles</taxon>
    </lineage>
</organism>
<proteinExistence type="predicted"/>
<evidence type="ECO:0000313" key="2">
    <source>
        <dbReference type="EMBL" id="KAJ1173509.1"/>
    </source>
</evidence>
<feature type="region of interest" description="Disordered" evidence="1">
    <location>
        <begin position="20"/>
        <end position="102"/>
    </location>
</feature>
<dbReference type="AlphaFoldDB" id="A0AAV7TAE7"/>
<protein>
    <submittedName>
        <fullName evidence="2">Uncharacterized protein</fullName>
    </submittedName>
</protein>
<dbReference type="Proteomes" id="UP001066276">
    <property type="component" value="Chromosome 4_1"/>
</dbReference>
<feature type="compositionally biased region" description="Polar residues" evidence="1">
    <location>
        <begin position="33"/>
        <end position="47"/>
    </location>
</feature>
<reference evidence="2" key="1">
    <citation type="journal article" date="2022" name="bioRxiv">
        <title>Sequencing and chromosome-scale assembly of the giantPleurodeles waltlgenome.</title>
        <authorList>
            <person name="Brown T."/>
            <person name="Elewa A."/>
            <person name="Iarovenko S."/>
            <person name="Subramanian E."/>
            <person name="Araus A.J."/>
            <person name="Petzold A."/>
            <person name="Susuki M."/>
            <person name="Suzuki K.-i.T."/>
            <person name="Hayashi T."/>
            <person name="Toyoda A."/>
            <person name="Oliveira C."/>
            <person name="Osipova E."/>
            <person name="Leigh N.D."/>
            <person name="Simon A."/>
            <person name="Yun M.H."/>
        </authorList>
    </citation>
    <scope>NUCLEOTIDE SEQUENCE</scope>
    <source>
        <strain evidence="2">20211129_DDA</strain>
        <tissue evidence="2">Liver</tissue>
    </source>
</reference>